<accession>A0ABS8Z8H5</accession>
<evidence type="ECO:0000313" key="4">
    <source>
        <dbReference type="Proteomes" id="UP001521150"/>
    </source>
</evidence>
<sequence length="559" mass="60304">MRSSTNTVWGPAWLRLLFCVLTVICAIVVTTSIPAVPVSQPAEPRWGPVPSASLAGNPGDPAPGAPADHRTLVLYNTSVTGPVSSGEVNGTYAANLVSHSSAFELRQAAKYQPGDMTGFSAVVYVGPMDGGPLPDAFLADVRAGHTPVLWLGYDVNRLFDGDSGYAARIGWSPDGWAERAIVGVDYKQERLSRDPRAGTSVRTRLLDTAKASVVAESIHDDGTRTPWAVRSGTLTYVAEIPFAYVGPTDRYLAAADLIRVTLSQSPPRPARALVRLEDVGPTANPVQLTQIADRLHSRGVPFSIALYPYYRDPKGIANSGTPTELRLADRPEVVRALRYMIDRGGTIVLHGYTHQLDDEPNPYGVSGPDFEFYRARLNDQKAVELVGPVPGDSMQWANERFARALGELAQVGLPDPEAFEFPHYTASAAGYQAAKETFGVRYDRGSYFPGWCSTTCGDIARADPAGIFTQAFPYLVRDVYGAVVVPENLGYIPPWSDAGELDHRIGEVVSAAKALRVVNDGIASFFYHPYLGTEALDRVIDGITTAGYQFVPLSDASKG</sequence>
<dbReference type="Proteomes" id="UP001521150">
    <property type="component" value="Unassembled WGS sequence"/>
</dbReference>
<protein>
    <submittedName>
        <fullName evidence="3">Polysaccharide deacetylase family protein</fullName>
    </submittedName>
</protein>
<keyword evidence="4" id="KW-1185">Reference proteome</keyword>
<dbReference type="Gene3D" id="3.20.20.370">
    <property type="entry name" value="Glycoside hydrolase/deacetylase"/>
    <property type="match status" value="1"/>
</dbReference>
<comment type="caution">
    <text evidence="3">The sequence shown here is derived from an EMBL/GenBank/DDBJ whole genome shotgun (WGS) entry which is preliminary data.</text>
</comment>
<dbReference type="EMBL" id="JAJVCN010000001">
    <property type="protein sequence ID" value="MCE7002142.1"/>
    <property type="molecule type" value="Genomic_DNA"/>
</dbReference>
<organism evidence="3 4">
    <name type="scientific">Kibdelosporangium philippinense</name>
    <dbReference type="NCBI Taxonomy" id="211113"/>
    <lineage>
        <taxon>Bacteria</taxon>
        <taxon>Bacillati</taxon>
        <taxon>Actinomycetota</taxon>
        <taxon>Actinomycetes</taxon>
        <taxon>Pseudonocardiales</taxon>
        <taxon>Pseudonocardiaceae</taxon>
        <taxon>Kibdelosporangium</taxon>
    </lineage>
</organism>
<dbReference type="InterPro" id="IPR018763">
    <property type="entry name" value="DUF2334"/>
</dbReference>
<evidence type="ECO:0000256" key="2">
    <source>
        <dbReference type="SAM" id="Phobius"/>
    </source>
</evidence>
<evidence type="ECO:0000256" key="1">
    <source>
        <dbReference type="SAM" id="MobiDB-lite"/>
    </source>
</evidence>
<keyword evidence="2" id="KW-1133">Transmembrane helix</keyword>
<reference evidence="3 4" key="1">
    <citation type="submission" date="2021-12" db="EMBL/GenBank/DDBJ databases">
        <title>Genome sequence of Kibdelosporangium philippinense ATCC 49844.</title>
        <authorList>
            <person name="Fedorov E.A."/>
            <person name="Omeragic M."/>
            <person name="Shalygina K.F."/>
            <person name="Maclea K.S."/>
        </authorList>
    </citation>
    <scope>NUCLEOTIDE SEQUENCE [LARGE SCALE GENOMIC DNA]</scope>
    <source>
        <strain evidence="3 4">ATCC 49844</strain>
    </source>
</reference>
<keyword evidence="2" id="KW-0472">Membrane</keyword>
<proteinExistence type="predicted"/>
<dbReference type="CDD" id="cd10923">
    <property type="entry name" value="CE4_COG5298"/>
    <property type="match status" value="1"/>
</dbReference>
<dbReference type="InterPro" id="IPR011330">
    <property type="entry name" value="Glyco_hydro/deAcase_b/a-brl"/>
</dbReference>
<feature type="region of interest" description="Disordered" evidence="1">
    <location>
        <begin position="39"/>
        <end position="67"/>
    </location>
</feature>
<dbReference type="RefSeq" id="WP_233723179.1">
    <property type="nucleotide sequence ID" value="NZ_JAJVCN010000001.1"/>
</dbReference>
<gene>
    <name evidence="3" type="ORF">LWC34_04770</name>
</gene>
<feature type="transmembrane region" description="Helical" evidence="2">
    <location>
        <begin position="12"/>
        <end position="33"/>
    </location>
</feature>
<evidence type="ECO:0000313" key="3">
    <source>
        <dbReference type="EMBL" id="MCE7002142.1"/>
    </source>
</evidence>
<name>A0ABS8Z8H5_9PSEU</name>
<dbReference type="SUPFAM" id="SSF88713">
    <property type="entry name" value="Glycoside hydrolase/deacetylase"/>
    <property type="match status" value="1"/>
</dbReference>
<dbReference type="Pfam" id="PF10096">
    <property type="entry name" value="DUF2334"/>
    <property type="match status" value="1"/>
</dbReference>
<keyword evidence="2" id="KW-0812">Transmembrane</keyword>